<dbReference type="InterPro" id="IPR051906">
    <property type="entry name" value="TolC-like"/>
</dbReference>
<keyword evidence="3" id="KW-0813">Transport</keyword>
<gene>
    <name evidence="9" type="ORF">A2J79_005114</name>
    <name evidence="10" type="ORF">C9160_26310</name>
</gene>
<evidence type="ECO:0000256" key="3">
    <source>
        <dbReference type="ARBA" id="ARBA00022448"/>
    </source>
</evidence>
<evidence type="ECO:0000256" key="2">
    <source>
        <dbReference type="ARBA" id="ARBA00007613"/>
    </source>
</evidence>
<accession>A0A234XWA4</accession>
<evidence type="ECO:0000256" key="7">
    <source>
        <dbReference type="ARBA" id="ARBA00023237"/>
    </source>
</evidence>
<dbReference type="GO" id="GO:0009279">
    <property type="term" value="C:cell outer membrane"/>
    <property type="evidence" value="ECO:0007669"/>
    <property type="project" value="UniProtKB-SubCell"/>
</dbReference>
<evidence type="ECO:0000256" key="4">
    <source>
        <dbReference type="ARBA" id="ARBA00022452"/>
    </source>
</evidence>
<dbReference type="GO" id="GO:0015288">
    <property type="term" value="F:porin activity"/>
    <property type="evidence" value="ECO:0007669"/>
    <property type="project" value="TreeGrafter"/>
</dbReference>
<comment type="similarity">
    <text evidence="2">Belongs to the outer membrane factor (OMF) (TC 1.B.17) family.</text>
</comment>
<dbReference type="GO" id="GO:0015562">
    <property type="term" value="F:efflux transmembrane transporter activity"/>
    <property type="evidence" value="ECO:0007669"/>
    <property type="project" value="InterPro"/>
</dbReference>
<dbReference type="Gene3D" id="1.20.1600.10">
    <property type="entry name" value="Outer membrane efflux proteins (OEP)"/>
    <property type="match status" value="1"/>
</dbReference>
<sequence length="422" mass="47674">MKRILSFCFLFSVHNVFASPLPALLRDALIHDPSVMEARAEATSARSRVEQARSAHWPVVTATGSKLLSQSHRYDYDYDSEDILPGIRGEMNIFASGAIEADVSRSESEAEYYRYKVDEAGEETIRSFVSLYLDALREKQSIAVLEQSLSRHNAILNDLNTISIHDTGRESEFVQAEARRLMVRQQINTRTRVLKTTLGKLSTWTTNPVTEADLENPFSRMTESRLLTDFTQTPQKGNPSWLASQADVESKKAALKAQELARYPRVDLTGSVTRDDRQIGVSLSWDLFNRNASYGVSEKAAQIAAATGRLDSVARMIDETGRLSLITVRQSRMEMETLRRQEQASARVVDFYRLQFRVARKTLIELLNAENELYSVGLSRVQTEDQMLHGMLDYLYSQGMLLKWSGVNLSGAEEKVTGQKDR</sequence>
<dbReference type="PANTHER" id="PTHR30026:SF20">
    <property type="entry name" value="OUTER MEMBRANE PROTEIN TOLC"/>
    <property type="match status" value="1"/>
</dbReference>
<evidence type="ECO:0000256" key="5">
    <source>
        <dbReference type="ARBA" id="ARBA00022692"/>
    </source>
</evidence>
<keyword evidence="7" id="KW-0998">Cell outer membrane</keyword>
<evidence type="ECO:0000313" key="12">
    <source>
        <dbReference type="Proteomes" id="UP000711811"/>
    </source>
</evidence>
<feature type="chain" id="PRO_5042344255" evidence="8">
    <location>
        <begin position="19"/>
        <end position="422"/>
    </location>
</feature>
<protein>
    <submittedName>
        <fullName evidence="9">TolC family protein</fullName>
    </submittedName>
</protein>
<comment type="caution">
    <text evidence="9">The sequence shown here is derived from an EMBL/GenBank/DDBJ whole genome shotgun (WGS) entry which is preliminary data.</text>
</comment>
<reference evidence="9" key="2">
    <citation type="submission" date="2020-02" db="EMBL/GenBank/DDBJ databases">
        <authorList>
            <person name="Ashton P.M."/>
            <person name="Dallman T."/>
            <person name="Nair S."/>
            <person name="De Pinna E."/>
            <person name="Peters T."/>
            <person name="Grant K."/>
        </authorList>
    </citation>
    <scope>NUCLEOTIDE SEQUENCE</scope>
    <source>
        <strain evidence="9">93335</strain>
    </source>
</reference>
<organism evidence="9 12">
    <name type="scientific">Escherichia coli</name>
    <dbReference type="NCBI Taxonomy" id="562"/>
    <lineage>
        <taxon>Bacteria</taxon>
        <taxon>Pseudomonadati</taxon>
        <taxon>Pseudomonadota</taxon>
        <taxon>Gammaproteobacteria</taxon>
        <taxon>Enterobacterales</taxon>
        <taxon>Enterobacteriaceae</taxon>
        <taxon>Escherichia</taxon>
    </lineage>
</organism>
<proteinExistence type="inferred from homology"/>
<comment type="subcellular location">
    <subcellularLocation>
        <location evidence="1">Cell outer membrane</location>
    </subcellularLocation>
</comment>
<evidence type="ECO:0000256" key="1">
    <source>
        <dbReference type="ARBA" id="ARBA00004442"/>
    </source>
</evidence>
<dbReference type="EMBL" id="RRNI01000075">
    <property type="protein sequence ID" value="TJH15304.1"/>
    <property type="molecule type" value="Genomic_DNA"/>
</dbReference>
<dbReference type="AlphaFoldDB" id="A0A234XWA4"/>
<dbReference type="EMBL" id="AATCLQ010000091">
    <property type="protein sequence ID" value="EFJ6484660.1"/>
    <property type="molecule type" value="Genomic_DNA"/>
</dbReference>
<reference evidence="10 11" key="1">
    <citation type="submission" date="2018-12" db="EMBL/GenBank/DDBJ databases">
        <title>Food and Water Safety Consortium.</title>
        <authorList>
            <person name="Tyson S."/>
            <person name="Peterson C.-L."/>
            <person name="Olson A."/>
            <person name="Tyler S."/>
            <person name="Cabral J."/>
            <person name="Lynch T."/>
            <person name="Knox N."/>
            <person name="Van Domselaar G."/>
            <person name="Graham M."/>
        </authorList>
    </citation>
    <scope>NUCLEOTIDE SEQUENCE [LARGE SCALE GENOMIC DNA]</scope>
    <source>
        <strain evidence="10 11">FWSEC0384</strain>
    </source>
</reference>
<dbReference type="Proteomes" id="UP000711811">
    <property type="component" value="Unassembled WGS sequence"/>
</dbReference>
<dbReference type="SUPFAM" id="SSF56954">
    <property type="entry name" value="Outer membrane efflux proteins (OEP)"/>
    <property type="match status" value="1"/>
</dbReference>
<dbReference type="InterPro" id="IPR003423">
    <property type="entry name" value="OMP_efflux"/>
</dbReference>
<evidence type="ECO:0000313" key="9">
    <source>
        <dbReference type="EMBL" id="EFJ6484660.1"/>
    </source>
</evidence>
<keyword evidence="6" id="KW-0472">Membrane</keyword>
<dbReference type="RefSeq" id="WP_000821922.1">
    <property type="nucleotide sequence ID" value="NZ_AP024130.1"/>
</dbReference>
<feature type="signal peptide" evidence="8">
    <location>
        <begin position="1"/>
        <end position="18"/>
    </location>
</feature>
<dbReference type="PANTHER" id="PTHR30026">
    <property type="entry name" value="OUTER MEMBRANE PROTEIN TOLC"/>
    <property type="match status" value="1"/>
</dbReference>
<keyword evidence="8" id="KW-0732">Signal</keyword>
<dbReference type="GO" id="GO:1990281">
    <property type="term" value="C:efflux pump complex"/>
    <property type="evidence" value="ECO:0007669"/>
    <property type="project" value="TreeGrafter"/>
</dbReference>
<keyword evidence="5" id="KW-0812">Transmembrane</keyword>
<evidence type="ECO:0000256" key="8">
    <source>
        <dbReference type="SAM" id="SignalP"/>
    </source>
</evidence>
<evidence type="ECO:0000256" key="6">
    <source>
        <dbReference type="ARBA" id="ARBA00023136"/>
    </source>
</evidence>
<name>A0A234XWA4_ECOLX</name>
<evidence type="ECO:0000313" key="10">
    <source>
        <dbReference type="EMBL" id="TJH15304.1"/>
    </source>
</evidence>
<dbReference type="Proteomes" id="UP000306700">
    <property type="component" value="Unassembled WGS sequence"/>
</dbReference>
<evidence type="ECO:0000313" key="11">
    <source>
        <dbReference type="Proteomes" id="UP000306700"/>
    </source>
</evidence>
<dbReference type="Pfam" id="PF02321">
    <property type="entry name" value="OEP"/>
    <property type="match status" value="1"/>
</dbReference>
<keyword evidence="4" id="KW-1134">Transmembrane beta strand</keyword>